<reference evidence="1 2" key="1">
    <citation type="submission" date="2023-07" db="EMBL/GenBank/DDBJ databases">
        <title>Genomic Encyclopedia of Type Strains, Phase IV (KMG-IV): sequencing the most valuable type-strain genomes for metagenomic binning, comparative biology and taxonomic classification.</title>
        <authorList>
            <person name="Goeker M."/>
        </authorList>
    </citation>
    <scope>NUCLEOTIDE SEQUENCE [LARGE SCALE GENOMIC DNA]</scope>
    <source>
        <strain evidence="1 2">DSM 29005</strain>
    </source>
</reference>
<organism evidence="1 2">
    <name type="scientific">Metabacillus malikii</name>
    <dbReference type="NCBI Taxonomy" id="1504265"/>
    <lineage>
        <taxon>Bacteria</taxon>
        <taxon>Bacillati</taxon>
        <taxon>Bacillota</taxon>
        <taxon>Bacilli</taxon>
        <taxon>Bacillales</taxon>
        <taxon>Bacillaceae</taxon>
        <taxon>Metabacillus</taxon>
    </lineage>
</organism>
<dbReference type="RefSeq" id="WP_307338739.1">
    <property type="nucleotide sequence ID" value="NZ_JAUSUD010000004.1"/>
</dbReference>
<dbReference type="Proteomes" id="UP001234495">
    <property type="component" value="Unassembled WGS sequence"/>
</dbReference>
<name>A0ABT9ZCR4_9BACI</name>
<proteinExistence type="predicted"/>
<evidence type="ECO:0000313" key="1">
    <source>
        <dbReference type="EMBL" id="MDQ0230039.1"/>
    </source>
</evidence>
<sequence length="75" mass="8737">MESFQILSMVVDEGQYDEQHVTAQVTHDGKEYSVTFDKDDFELINAWIFEKETSLPANLSDEEIEVIRNEVRGRL</sequence>
<keyword evidence="2" id="KW-1185">Reference proteome</keyword>
<evidence type="ECO:0000313" key="2">
    <source>
        <dbReference type="Proteomes" id="UP001234495"/>
    </source>
</evidence>
<gene>
    <name evidence="1" type="ORF">J2S19_001291</name>
</gene>
<comment type="caution">
    <text evidence="1">The sequence shown here is derived from an EMBL/GenBank/DDBJ whole genome shotgun (WGS) entry which is preliminary data.</text>
</comment>
<accession>A0ABT9ZCR4</accession>
<dbReference type="EMBL" id="JAUSUD010000004">
    <property type="protein sequence ID" value="MDQ0230039.1"/>
    <property type="molecule type" value="Genomic_DNA"/>
</dbReference>
<protein>
    <submittedName>
        <fullName evidence="1">Type IV secretory pathway ATPase VirB11/archaellum biosynthesis ATPase</fullName>
    </submittedName>
</protein>